<dbReference type="GO" id="GO:0008233">
    <property type="term" value="F:peptidase activity"/>
    <property type="evidence" value="ECO:0007669"/>
    <property type="project" value="UniProtKB-KW"/>
</dbReference>
<keyword evidence="1" id="KW-0645">Protease</keyword>
<sequence length="16" mass="1819">MIEANAWALLSSPFRI</sequence>
<keyword evidence="1" id="KW-0378">Hydrolase</keyword>
<accession>A0A2P2IKW4</accession>
<evidence type="ECO:0000313" key="1">
    <source>
        <dbReference type="EMBL" id="MBW81837.1"/>
    </source>
</evidence>
<dbReference type="EMBL" id="GGEC01001354">
    <property type="protein sequence ID" value="MBW81837.1"/>
    <property type="molecule type" value="Transcribed_RNA"/>
</dbReference>
<organism evidence="1">
    <name type="scientific">Rhizophora mucronata</name>
    <name type="common">Asiatic mangrove</name>
    <dbReference type="NCBI Taxonomy" id="61149"/>
    <lineage>
        <taxon>Eukaryota</taxon>
        <taxon>Viridiplantae</taxon>
        <taxon>Streptophyta</taxon>
        <taxon>Embryophyta</taxon>
        <taxon>Tracheophyta</taxon>
        <taxon>Spermatophyta</taxon>
        <taxon>Magnoliopsida</taxon>
        <taxon>eudicotyledons</taxon>
        <taxon>Gunneridae</taxon>
        <taxon>Pentapetalae</taxon>
        <taxon>rosids</taxon>
        <taxon>fabids</taxon>
        <taxon>Malpighiales</taxon>
        <taxon>Rhizophoraceae</taxon>
        <taxon>Rhizophora</taxon>
    </lineage>
</organism>
<protein>
    <submittedName>
        <fullName evidence="1">Protease Do-like 9</fullName>
    </submittedName>
</protein>
<proteinExistence type="predicted"/>
<dbReference type="AlphaFoldDB" id="A0A2P2IKW4"/>
<dbReference type="GO" id="GO:0006508">
    <property type="term" value="P:proteolysis"/>
    <property type="evidence" value="ECO:0007669"/>
    <property type="project" value="UniProtKB-KW"/>
</dbReference>
<reference evidence="1" key="1">
    <citation type="submission" date="2018-02" db="EMBL/GenBank/DDBJ databases">
        <title>Rhizophora mucronata_Transcriptome.</title>
        <authorList>
            <person name="Meera S.P."/>
            <person name="Sreeshan A."/>
            <person name="Augustine A."/>
        </authorList>
    </citation>
    <scope>NUCLEOTIDE SEQUENCE</scope>
    <source>
        <tissue evidence="1">Leaf</tissue>
    </source>
</reference>
<name>A0A2P2IKW4_RHIMU</name>